<evidence type="ECO:0000313" key="1">
    <source>
        <dbReference type="Proteomes" id="UP000887574"/>
    </source>
</evidence>
<sequence>MHVNNDTHTFLEVLISMPSESVLAFTCNGRIVNAAVAKGLHLYTLFARKSREFGSFYGFTRSPMHFTQVFRNVADTAFFPCGSQNFCRIIAVVVFTAAWWLTSIGQNLAVFQSAVQPVNLVIAYKQLKFSLDRFIRRRPLLFLPN</sequence>
<proteinExistence type="predicted"/>
<accession>A0A915DVA7</accession>
<evidence type="ECO:0000313" key="2">
    <source>
        <dbReference type="WBParaSite" id="jg23556"/>
    </source>
</evidence>
<organism evidence="1 2">
    <name type="scientific">Ditylenchus dipsaci</name>
    <dbReference type="NCBI Taxonomy" id="166011"/>
    <lineage>
        <taxon>Eukaryota</taxon>
        <taxon>Metazoa</taxon>
        <taxon>Ecdysozoa</taxon>
        <taxon>Nematoda</taxon>
        <taxon>Chromadorea</taxon>
        <taxon>Rhabditida</taxon>
        <taxon>Tylenchina</taxon>
        <taxon>Tylenchomorpha</taxon>
        <taxon>Sphaerularioidea</taxon>
        <taxon>Anguinidae</taxon>
        <taxon>Anguininae</taxon>
        <taxon>Ditylenchus</taxon>
    </lineage>
</organism>
<protein>
    <submittedName>
        <fullName evidence="2">Uncharacterized protein</fullName>
    </submittedName>
</protein>
<keyword evidence="1" id="KW-1185">Reference proteome</keyword>
<name>A0A915DVA7_9BILA</name>
<reference evidence="2" key="1">
    <citation type="submission" date="2022-11" db="UniProtKB">
        <authorList>
            <consortium name="WormBaseParasite"/>
        </authorList>
    </citation>
    <scope>IDENTIFICATION</scope>
</reference>
<dbReference type="WBParaSite" id="jg23556">
    <property type="protein sequence ID" value="jg23556"/>
    <property type="gene ID" value="jg23556"/>
</dbReference>
<dbReference type="AlphaFoldDB" id="A0A915DVA7"/>
<dbReference type="Proteomes" id="UP000887574">
    <property type="component" value="Unplaced"/>
</dbReference>